<name>A0A511ULT6_9GAMM</name>
<evidence type="ECO:0000313" key="1">
    <source>
        <dbReference type="EMBL" id="GEN27567.1"/>
    </source>
</evidence>
<gene>
    <name evidence="1" type="ORF">HVA01_12130</name>
</gene>
<evidence type="ECO:0000313" key="2">
    <source>
        <dbReference type="Proteomes" id="UP000321303"/>
    </source>
</evidence>
<organism evidence="1 2">
    <name type="scientific">Halovibrio variabilis</name>
    <dbReference type="NCBI Taxonomy" id="31910"/>
    <lineage>
        <taxon>Bacteria</taxon>
        <taxon>Pseudomonadati</taxon>
        <taxon>Pseudomonadota</taxon>
        <taxon>Gammaproteobacteria</taxon>
        <taxon>Oceanospirillales</taxon>
        <taxon>Halomonadaceae</taxon>
        <taxon>Halovibrio</taxon>
    </lineage>
</organism>
<dbReference type="Proteomes" id="UP000321303">
    <property type="component" value="Unassembled WGS sequence"/>
</dbReference>
<dbReference type="AlphaFoldDB" id="A0A511ULT6"/>
<keyword evidence="2" id="KW-1185">Reference proteome</keyword>
<reference evidence="1 2" key="1">
    <citation type="submission" date="2019-07" db="EMBL/GenBank/DDBJ databases">
        <title>Whole genome shotgun sequence of Halomonas variabilis NBRC 102410.</title>
        <authorList>
            <person name="Hosoyama A."/>
            <person name="Uohara A."/>
            <person name="Ohji S."/>
            <person name="Ichikawa N."/>
        </authorList>
    </citation>
    <scope>NUCLEOTIDE SEQUENCE [LARGE SCALE GENOMIC DNA]</scope>
    <source>
        <strain evidence="1 2">NBRC 102410</strain>
    </source>
</reference>
<proteinExistence type="predicted"/>
<dbReference type="EMBL" id="BJXV01000006">
    <property type="protein sequence ID" value="GEN27567.1"/>
    <property type="molecule type" value="Genomic_DNA"/>
</dbReference>
<accession>A0A511ULT6</accession>
<sequence>MKLASVDAGFKQCFNLVGLHGAKNSFGVVIIDKRDWSDIIKKTSALGDGGALNTQRGRWVFD</sequence>
<comment type="caution">
    <text evidence="1">The sequence shown here is derived from an EMBL/GenBank/DDBJ whole genome shotgun (WGS) entry which is preliminary data.</text>
</comment>
<protein>
    <submittedName>
        <fullName evidence="1">Uncharacterized protein</fullName>
    </submittedName>
</protein>